<gene>
    <name evidence="1" type="ORF">Tci_854215</name>
</gene>
<evidence type="ECO:0000313" key="1">
    <source>
        <dbReference type="EMBL" id="GFC82245.1"/>
    </source>
</evidence>
<dbReference type="AlphaFoldDB" id="A0A699R911"/>
<proteinExistence type="predicted"/>
<reference evidence="1" key="1">
    <citation type="journal article" date="2019" name="Sci. Rep.">
        <title>Draft genome of Tanacetum cinerariifolium, the natural source of mosquito coil.</title>
        <authorList>
            <person name="Yamashiro T."/>
            <person name="Shiraishi A."/>
            <person name="Satake H."/>
            <person name="Nakayama K."/>
        </authorList>
    </citation>
    <scope>NUCLEOTIDE SEQUENCE</scope>
</reference>
<feature type="non-terminal residue" evidence="1">
    <location>
        <position position="1"/>
    </location>
</feature>
<accession>A0A699R911</accession>
<dbReference type="EMBL" id="BKCJ011083495">
    <property type="protein sequence ID" value="GFC82245.1"/>
    <property type="molecule type" value="Genomic_DNA"/>
</dbReference>
<name>A0A699R911_TANCI</name>
<sequence length="158" mass="16579">AGDTPRWAELRYLDAYGAAVEIRSYALASTLPAGLLRIPLPDDPPVCATAVEVSVRDDNRAFVGDCGHVPIPVAPDTNAEVTKINELVDAVNAGLATSNAIVGGDKFVRYLSSQTYGVPADALTLDRLDPSTILPGVEATVINPARSQARRISCPLPG</sequence>
<organism evidence="1">
    <name type="scientific">Tanacetum cinerariifolium</name>
    <name type="common">Dalmatian daisy</name>
    <name type="synonym">Chrysanthemum cinerariifolium</name>
    <dbReference type="NCBI Taxonomy" id="118510"/>
    <lineage>
        <taxon>Eukaryota</taxon>
        <taxon>Viridiplantae</taxon>
        <taxon>Streptophyta</taxon>
        <taxon>Embryophyta</taxon>
        <taxon>Tracheophyta</taxon>
        <taxon>Spermatophyta</taxon>
        <taxon>Magnoliopsida</taxon>
        <taxon>eudicotyledons</taxon>
        <taxon>Gunneridae</taxon>
        <taxon>Pentapetalae</taxon>
        <taxon>asterids</taxon>
        <taxon>campanulids</taxon>
        <taxon>Asterales</taxon>
        <taxon>Asteraceae</taxon>
        <taxon>Asteroideae</taxon>
        <taxon>Anthemideae</taxon>
        <taxon>Anthemidinae</taxon>
        <taxon>Tanacetum</taxon>
    </lineage>
</organism>
<protein>
    <submittedName>
        <fullName evidence="1">Uncharacterized protein</fullName>
    </submittedName>
</protein>
<comment type="caution">
    <text evidence="1">The sequence shown here is derived from an EMBL/GenBank/DDBJ whole genome shotgun (WGS) entry which is preliminary data.</text>
</comment>